<dbReference type="EMBL" id="CAWUPB010000913">
    <property type="protein sequence ID" value="CAK7330821.1"/>
    <property type="molecule type" value="Genomic_DNA"/>
</dbReference>
<name>A0AAV1RDE4_9ROSI</name>
<dbReference type="AlphaFoldDB" id="A0AAV1RDE4"/>
<accession>A0AAV1RDE4</accession>
<keyword evidence="2" id="KW-1185">Reference proteome</keyword>
<sequence length="70" mass="8125">MGRAGCCTLSLSQVQREIRTKVWLVFFTHALWHPHLPCVELHASNQWNKYKHRSLQVGKIAIPASTHYDK</sequence>
<dbReference type="Proteomes" id="UP001314170">
    <property type="component" value="Unassembled WGS sequence"/>
</dbReference>
<gene>
    <name evidence="1" type="ORF">DCAF_LOCUS8156</name>
</gene>
<protein>
    <recommendedName>
        <fullName evidence="3">Secreted protein</fullName>
    </recommendedName>
</protein>
<organism evidence="1 2">
    <name type="scientific">Dovyalis caffra</name>
    <dbReference type="NCBI Taxonomy" id="77055"/>
    <lineage>
        <taxon>Eukaryota</taxon>
        <taxon>Viridiplantae</taxon>
        <taxon>Streptophyta</taxon>
        <taxon>Embryophyta</taxon>
        <taxon>Tracheophyta</taxon>
        <taxon>Spermatophyta</taxon>
        <taxon>Magnoliopsida</taxon>
        <taxon>eudicotyledons</taxon>
        <taxon>Gunneridae</taxon>
        <taxon>Pentapetalae</taxon>
        <taxon>rosids</taxon>
        <taxon>fabids</taxon>
        <taxon>Malpighiales</taxon>
        <taxon>Salicaceae</taxon>
        <taxon>Flacourtieae</taxon>
        <taxon>Dovyalis</taxon>
    </lineage>
</organism>
<proteinExistence type="predicted"/>
<comment type="caution">
    <text evidence="1">The sequence shown here is derived from an EMBL/GenBank/DDBJ whole genome shotgun (WGS) entry which is preliminary data.</text>
</comment>
<evidence type="ECO:0000313" key="2">
    <source>
        <dbReference type="Proteomes" id="UP001314170"/>
    </source>
</evidence>
<evidence type="ECO:0000313" key="1">
    <source>
        <dbReference type="EMBL" id="CAK7330821.1"/>
    </source>
</evidence>
<feature type="non-terminal residue" evidence="1">
    <location>
        <position position="70"/>
    </location>
</feature>
<evidence type="ECO:0008006" key="3">
    <source>
        <dbReference type="Google" id="ProtNLM"/>
    </source>
</evidence>
<reference evidence="1 2" key="1">
    <citation type="submission" date="2024-01" db="EMBL/GenBank/DDBJ databases">
        <authorList>
            <person name="Waweru B."/>
        </authorList>
    </citation>
    <scope>NUCLEOTIDE SEQUENCE [LARGE SCALE GENOMIC DNA]</scope>
</reference>